<dbReference type="InterPro" id="IPR023198">
    <property type="entry name" value="PGP-like_dom2"/>
</dbReference>
<dbReference type="InterPro" id="IPR006439">
    <property type="entry name" value="HAD-SF_hydro_IA"/>
</dbReference>
<dbReference type="PANTHER" id="PTHR43885">
    <property type="entry name" value="HALOACID DEHALOGENASE-LIKE HYDROLASE"/>
    <property type="match status" value="1"/>
</dbReference>
<dbReference type="Gene3D" id="3.40.50.1000">
    <property type="entry name" value="HAD superfamily/HAD-like"/>
    <property type="match status" value="1"/>
</dbReference>
<dbReference type="NCBIfam" id="TIGR01549">
    <property type="entry name" value="HAD-SF-IA-v1"/>
    <property type="match status" value="1"/>
</dbReference>
<dbReference type="VEuPathDB" id="FungiDB:BON22_3048"/>
<gene>
    <name evidence="1" type="ORF">BON22_3048</name>
</gene>
<dbReference type="OMA" id="QTYMFKE"/>
<proteinExistence type="predicted"/>
<dbReference type="Pfam" id="PF00702">
    <property type="entry name" value="Hydrolase"/>
    <property type="match status" value="1"/>
</dbReference>
<dbReference type="EMBL" id="MPUK01000005">
    <property type="protein sequence ID" value="ONH67268.1"/>
    <property type="molecule type" value="Genomic_DNA"/>
</dbReference>
<dbReference type="Proteomes" id="UP000189513">
    <property type="component" value="Unassembled WGS sequence"/>
</dbReference>
<dbReference type="SUPFAM" id="SSF56784">
    <property type="entry name" value="HAD-like"/>
    <property type="match status" value="1"/>
</dbReference>
<evidence type="ECO:0000313" key="2">
    <source>
        <dbReference type="Proteomes" id="UP000189513"/>
    </source>
</evidence>
<dbReference type="STRING" id="36022.A0A1V2L5R0"/>
<accession>A0A1V2L5R0</accession>
<sequence length="235" mass="25870">MSRRMILSPVKEGDVAIKGIVFDMDGTLCLPQTWMFAEMRSEIGLHDRSIDILKFIGDMSPDDQALANAKIAGVERKAMEQMVSHINQYQASTGTNNVSQEPQPGLGELMKFLSSINIPKAICTRNLITPVKHLMSNFIPEEELHPIVTRAFTPPKPHPAPILHIAEQWGLQPESLIMVGDSIDDMMAGNSAGAATILIRSHANGHITDIDETDYVVDSLLDIITLIEDGFLTKN</sequence>
<organism evidence="1 2">
    <name type="scientific">Cyberlindnera fabianii</name>
    <name type="common">Yeast</name>
    <name type="synonym">Hansenula fabianii</name>
    <dbReference type="NCBI Taxonomy" id="36022"/>
    <lineage>
        <taxon>Eukaryota</taxon>
        <taxon>Fungi</taxon>
        <taxon>Dikarya</taxon>
        <taxon>Ascomycota</taxon>
        <taxon>Saccharomycotina</taxon>
        <taxon>Saccharomycetes</taxon>
        <taxon>Phaffomycetales</taxon>
        <taxon>Phaffomycetaceae</taxon>
        <taxon>Cyberlindnera</taxon>
    </lineage>
</organism>
<dbReference type="Gene3D" id="1.10.150.240">
    <property type="entry name" value="Putative phosphatase, domain 2"/>
    <property type="match status" value="1"/>
</dbReference>
<dbReference type="AlphaFoldDB" id="A0A1V2L5R0"/>
<dbReference type="SFLD" id="SFLDS00003">
    <property type="entry name" value="Haloacid_Dehalogenase"/>
    <property type="match status" value="1"/>
</dbReference>
<reference evidence="2" key="1">
    <citation type="journal article" date="2017" name="Genome Announc.">
        <title>Genome sequences of Cyberlindnera fabianii 65, Pichia kudriavzevii 129, and Saccharomyces cerevisiae 131 isolated from fermented masau fruits in Zimbabwe.</title>
        <authorList>
            <person name="van Rijswijck I.M.H."/>
            <person name="Derks M.F.L."/>
            <person name="Abee T."/>
            <person name="de Ridder D."/>
            <person name="Smid E.J."/>
        </authorList>
    </citation>
    <scope>NUCLEOTIDE SEQUENCE [LARGE SCALE GENOMIC DNA]</scope>
    <source>
        <strain evidence="2">65</strain>
    </source>
</reference>
<dbReference type="GO" id="GO:0016791">
    <property type="term" value="F:phosphatase activity"/>
    <property type="evidence" value="ECO:0007669"/>
    <property type="project" value="UniProtKB-ARBA"/>
</dbReference>
<dbReference type="InterPro" id="IPR023214">
    <property type="entry name" value="HAD_sf"/>
</dbReference>
<dbReference type="InterPro" id="IPR036412">
    <property type="entry name" value="HAD-like_sf"/>
</dbReference>
<keyword evidence="2" id="KW-1185">Reference proteome</keyword>
<protein>
    <submittedName>
        <fullName evidence="1">Phosphoglycolate phosphatase</fullName>
    </submittedName>
</protein>
<comment type="caution">
    <text evidence="1">The sequence shown here is derived from an EMBL/GenBank/DDBJ whole genome shotgun (WGS) entry which is preliminary data.</text>
</comment>
<evidence type="ECO:0000313" key="1">
    <source>
        <dbReference type="EMBL" id="ONH67268.1"/>
    </source>
</evidence>
<dbReference type="PANTHER" id="PTHR43885:SF1">
    <property type="entry name" value="SUPERFAMILY HYDROLASE, PUTATIVE (AFU_ORTHOLOGUE AFUA_4G13290)-RELATED"/>
    <property type="match status" value="1"/>
</dbReference>
<dbReference type="SFLD" id="SFLDG01129">
    <property type="entry name" value="C1.5:_HAD__Beta-PGM__Phosphata"/>
    <property type="match status" value="1"/>
</dbReference>
<name>A0A1V2L5R0_CYBFA</name>